<evidence type="ECO:0000313" key="3">
    <source>
        <dbReference type="WBParaSite" id="Hba_21107"/>
    </source>
</evidence>
<protein>
    <submittedName>
        <fullName evidence="3 4">HTH_Tnp_Tc3_1 domain-containing protein</fullName>
    </submittedName>
</protein>
<proteinExistence type="predicted"/>
<dbReference type="WBParaSite" id="Hba_21141">
    <property type="protein sequence ID" value="Hba_21141"/>
    <property type="gene ID" value="Hba_21141"/>
</dbReference>
<name>A0A1I7XUU2_HETBA</name>
<feature type="region of interest" description="Disordered" evidence="1">
    <location>
        <begin position="53"/>
        <end position="72"/>
    </location>
</feature>
<dbReference type="WBParaSite" id="Hba_21107">
    <property type="protein sequence ID" value="Hba_21107"/>
    <property type="gene ID" value="Hba_21107"/>
</dbReference>
<evidence type="ECO:0000256" key="1">
    <source>
        <dbReference type="SAM" id="MobiDB-lite"/>
    </source>
</evidence>
<accession>A0A1I7XUU2</accession>
<dbReference type="AlphaFoldDB" id="A0A1I7XUU2"/>
<sequence>MHSTLSSLKCYRMSKALLTTSIHLHKQGERNVATAKKLCVMRMALRRSVKPYQELGTVKDRPRSGRPRSVNTSRIKKWSRRGFSEITRDQCGSWLLTSI</sequence>
<organism evidence="2 3">
    <name type="scientific">Heterorhabditis bacteriophora</name>
    <name type="common">Entomopathogenic nematode worm</name>
    <dbReference type="NCBI Taxonomy" id="37862"/>
    <lineage>
        <taxon>Eukaryota</taxon>
        <taxon>Metazoa</taxon>
        <taxon>Ecdysozoa</taxon>
        <taxon>Nematoda</taxon>
        <taxon>Chromadorea</taxon>
        <taxon>Rhabditida</taxon>
        <taxon>Rhabditina</taxon>
        <taxon>Rhabditomorpha</taxon>
        <taxon>Strongyloidea</taxon>
        <taxon>Heterorhabditidae</taxon>
        <taxon>Heterorhabditis</taxon>
    </lineage>
</organism>
<dbReference type="Proteomes" id="UP000095283">
    <property type="component" value="Unplaced"/>
</dbReference>
<evidence type="ECO:0000313" key="4">
    <source>
        <dbReference type="WBParaSite" id="Hba_21141"/>
    </source>
</evidence>
<evidence type="ECO:0000313" key="2">
    <source>
        <dbReference type="Proteomes" id="UP000095283"/>
    </source>
</evidence>
<keyword evidence="2" id="KW-1185">Reference proteome</keyword>
<reference evidence="3 4" key="1">
    <citation type="submission" date="2016-11" db="UniProtKB">
        <authorList>
            <consortium name="WormBaseParasite"/>
        </authorList>
    </citation>
    <scope>IDENTIFICATION</scope>
</reference>